<comment type="caution">
    <text evidence="8">The sequence shown here is derived from an EMBL/GenBank/DDBJ whole genome shotgun (WGS) entry which is preliminary data.</text>
</comment>
<keyword evidence="5 6" id="KW-0456">Lyase</keyword>
<dbReference type="InterPro" id="IPR000631">
    <property type="entry name" value="CARKD"/>
</dbReference>
<feature type="binding site" evidence="6">
    <location>
        <position position="152"/>
    </location>
    <ligand>
        <name>(6S)-NADPHX</name>
        <dbReference type="ChEBI" id="CHEBI:64076"/>
    </ligand>
</feature>
<comment type="similarity">
    <text evidence="6">Belongs to the NnrD/CARKD family.</text>
</comment>
<dbReference type="GO" id="GO:0110051">
    <property type="term" value="P:metabolite repair"/>
    <property type="evidence" value="ECO:0007669"/>
    <property type="project" value="TreeGrafter"/>
</dbReference>
<comment type="function">
    <text evidence="6">Catalyzes the dehydration of the S-form of NAD(P)HX at the expense of ADP, which is converted to AMP. Together with NAD(P)HX epimerase, which catalyzes the epimerization of the S- and R-forms, the enzyme allows the repair of both epimers of NAD(P)HX, a damaged form of NAD(P)H that is a result of enzymatic or heat-dependent hydration.</text>
</comment>
<dbReference type="SUPFAM" id="SSF53613">
    <property type="entry name" value="Ribokinase-like"/>
    <property type="match status" value="1"/>
</dbReference>
<reference evidence="8 9" key="1">
    <citation type="submission" date="2018-03" db="EMBL/GenBank/DDBJ databases">
        <title>Genomic Encyclopedia of Archaeal and Bacterial Type Strains, Phase II (KMG-II): from individual species to whole genera.</title>
        <authorList>
            <person name="Goeker M."/>
        </authorList>
    </citation>
    <scope>NUCLEOTIDE SEQUENCE [LARGE SCALE GENOMIC DNA]</scope>
    <source>
        <strain evidence="8 9">DSM 21548</strain>
    </source>
</reference>
<dbReference type="PROSITE" id="PS51383">
    <property type="entry name" value="YJEF_C_3"/>
    <property type="match status" value="1"/>
</dbReference>
<dbReference type="PANTHER" id="PTHR12592">
    <property type="entry name" value="ATP-DEPENDENT (S)-NAD(P)H-HYDRATE DEHYDRATASE FAMILY MEMBER"/>
    <property type="match status" value="1"/>
</dbReference>
<accession>A0A2P8GY18</accession>
<feature type="binding site" evidence="6">
    <location>
        <begin position="194"/>
        <end position="198"/>
    </location>
    <ligand>
        <name>AMP</name>
        <dbReference type="ChEBI" id="CHEBI:456215"/>
    </ligand>
</feature>
<evidence type="ECO:0000256" key="3">
    <source>
        <dbReference type="ARBA" id="ARBA00022857"/>
    </source>
</evidence>
<keyword evidence="8" id="KW-0808">Transferase</keyword>
<keyword evidence="8" id="KW-0418">Kinase</keyword>
<evidence type="ECO:0000256" key="6">
    <source>
        <dbReference type="HAMAP-Rule" id="MF_01965"/>
    </source>
</evidence>
<dbReference type="CDD" id="cd01171">
    <property type="entry name" value="YXKO-related"/>
    <property type="match status" value="1"/>
</dbReference>
<protein>
    <recommendedName>
        <fullName evidence="6">ADP-dependent (S)-NAD(P)H-hydrate dehydratase</fullName>
        <ecNumber evidence="6">4.2.1.136</ecNumber>
    </recommendedName>
    <alternativeName>
        <fullName evidence="6">ADP-dependent NAD(P)HX dehydratase</fullName>
    </alternativeName>
</protein>
<feature type="domain" description="YjeF C-terminal" evidence="7">
    <location>
        <begin position="20"/>
        <end position="287"/>
    </location>
</feature>
<dbReference type="InterPro" id="IPR017953">
    <property type="entry name" value="Carbohydrate_kinase_pred_CS"/>
</dbReference>
<dbReference type="AlphaFoldDB" id="A0A2P8GY18"/>
<evidence type="ECO:0000256" key="5">
    <source>
        <dbReference type="ARBA" id="ARBA00023239"/>
    </source>
</evidence>
<comment type="catalytic activity">
    <reaction evidence="6">
        <text>(6S)-NADPHX + ADP = AMP + phosphate + NADPH + H(+)</text>
        <dbReference type="Rhea" id="RHEA:32235"/>
        <dbReference type="ChEBI" id="CHEBI:15378"/>
        <dbReference type="ChEBI" id="CHEBI:43474"/>
        <dbReference type="ChEBI" id="CHEBI:57783"/>
        <dbReference type="ChEBI" id="CHEBI:64076"/>
        <dbReference type="ChEBI" id="CHEBI:456215"/>
        <dbReference type="ChEBI" id="CHEBI:456216"/>
        <dbReference type="EC" id="4.2.1.136"/>
    </reaction>
</comment>
<feature type="binding site" evidence="6">
    <location>
        <position position="224"/>
    </location>
    <ligand>
        <name>(6S)-NADPHX</name>
        <dbReference type="ChEBI" id="CHEBI:64076"/>
    </ligand>
</feature>
<organism evidence="8 9">
    <name type="scientific">Labedella gwakjiensis</name>
    <dbReference type="NCBI Taxonomy" id="390269"/>
    <lineage>
        <taxon>Bacteria</taxon>
        <taxon>Bacillati</taxon>
        <taxon>Actinomycetota</taxon>
        <taxon>Actinomycetes</taxon>
        <taxon>Micrococcales</taxon>
        <taxon>Microbacteriaceae</taxon>
        <taxon>Labedella</taxon>
    </lineage>
</organism>
<dbReference type="EC" id="4.2.1.136" evidence="6"/>
<name>A0A2P8GY18_9MICO</name>
<dbReference type="GO" id="GO:0005524">
    <property type="term" value="F:ATP binding"/>
    <property type="evidence" value="ECO:0007669"/>
    <property type="project" value="UniProtKB-KW"/>
</dbReference>
<sequence>MLAGGFSTYRERMSDDARWTTDGAVHWLHRATADDDKYSRGVLGVATGSERYPGAAVLGVEAAVRAGAGMVRYVGPDAVASLVLQRRPEVVCGVGRVQAWLIGSGIDAQEPGEGRVSDFRHALDDGVPVVVDAGALGVAADGLEGLAVLTPHAGELQRLLESVGEDVGREEIASDRERWARRAAEAAGAVVLLKGSRTIVAAPDGSLIRLPEATPWLSTAGTGDVLAGVLGSLVAAAAPRIDSHDALARVAATASLVHALAAERASGGGPIAALDVAEAVPRVMADLLG</sequence>
<dbReference type="GO" id="GO:0016301">
    <property type="term" value="F:kinase activity"/>
    <property type="evidence" value="ECO:0007669"/>
    <property type="project" value="UniProtKB-KW"/>
</dbReference>
<comment type="cofactor">
    <cofactor evidence="6">
        <name>Mg(2+)</name>
        <dbReference type="ChEBI" id="CHEBI:18420"/>
    </cofactor>
</comment>
<feature type="binding site" evidence="6">
    <location>
        <position position="55"/>
    </location>
    <ligand>
        <name>(6S)-NADPHX</name>
        <dbReference type="ChEBI" id="CHEBI:64076"/>
    </ligand>
</feature>
<keyword evidence="3 6" id="KW-0521">NADP</keyword>
<dbReference type="InterPro" id="IPR029056">
    <property type="entry name" value="Ribokinase-like"/>
</dbReference>
<keyword evidence="2 6" id="KW-0067">ATP-binding</keyword>
<evidence type="ECO:0000313" key="9">
    <source>
        <dbReference type="Proteomes" id="UP000241203"/>
    </source>
</evidence>
<feature type="binding site" evidence="6">
    <location>
        <position position="105"/>
    </location>
    <ligand>
        <name>(6S)-NADPHX</name>
        <dbReference type="ChEBI" id="CHEBI:64076"/>
    </ligand>
</feature>
<dbReference type="Pfam" id="PF01256">
    <property type="entry name" value="Carb_kinase"/>
    <property type="match status" value="1"/>
</dbReference>
<dbReference type="GO" id="GO:0052855">
    <property type="term" value="F:ADP-dependent NAD(P)H-hydrate dehydratase activity"/>
    <property type="evidence" value="ECO:0007669"/>
    <property type="project" value="UniProtKB-UniRule"/>
</dbReference>
<evidence type="ECO:0000259" key="7">
    <source>
        <dbReference type="PROSITE" id="PS51383"/>
    </source>
</evidence>
<dbReference type="Gene3D" id="3.40.1190.20">
    <property type="match status" value="1"/>
</dbReference>
<keyword evidence="1 6" id="KW-0547">Nucleotide-binding</keyword>
<dbReference type="PROSITE" id="PS01050">
    <property type="entry name" value="YJEF_C_2"/>
    <property type="match status" value="1"/>
</dbReference>
<keyword evidence="4 6" id="KW-0520">NAD</keyword>
<dbReference type="HAMAP" id="MF_01965">
    <property type="entry name" value="NADHX_dehydratase"/>
    <property type="match status" value="1"/>
</dbReference>
<feature type="binding site" evidence="6">
    <location>
        <position position="223"/>
    </location>
    <ligand>
        <name>AMP</name>
        <dbReference type="ChEBI" id="CHEBI:456215"/>
    </ligand>
</feature>
<proteinExistence type="inferred from homology"/>
<evidence type="ECO:0000256" key="2">
    <source>
        <dbReference type="ARBA" id="ARBA00022840"/>
    </source>
</evidence>
<comment type="catalytic activity">
    <reaction evidence="6">
        <text>(6S)-NADHX + ADP = AMP + phosphate + NADH + H(+)</text>
        <dbReference type="Rhea" id="RHEA:32223"/>
        <dbReference type="ChEBI" id="CHEBI:15378"/>
        <dbReference type="ChEBI" id="CHEBI:43474"/>
        <dbReference type="ChEBI" id="CHEBI:57945"/>
        <dbReference type="ChEBI" id="CHEBI:64074"/>
        <dbReference type="ChEBI" id="CHEBI:456215"/>
        <dbReference type="ChEBI" id="CHEBI:456216"/>
        <dbReference type="EC" id="4.2.1.136"/>
    </reaction>
</comment>
<dbReference type="GO" id="GO:0052856">
    <property type="term" value="F:NAD(P)HX epimerase activity"/>
    <property type="evidence" value="ECO:0007669"/>
    <property type="project" value="TreeGrafter"/>
</dbReference>
<dbReference type="PANTHER" id="PTHR12592:SF0">
    <property type="entry name" value="ATP-DEPENDENT (S)-NAD(P)H-HYDRATE DEHYDRATASE"/>
    <property type="match status" value="1"/>
</dbReference>
<evidence type="ECO:0000256" key="1">
    <source>
        <dbReference type="ARBA" id="ARBA00022741"/>
    </source>
</evidence>
<dbReference type="Proteomes" id="UP000241203">
    <property type="component" value="Unassembled WGS sequence"/>
</dbReference>
<dbReference type="GO" id="GO:0046496">
    <property type="term" value="P:nicotinamide nucleotide metabolic process"/>
    <property type="evidence" value="ECO:0007669"/>
    <property type="project" value="UniProtKB-UniRule"/>
</dbReference>
<comment type="subunit">
    <text evidence="6">Homotetramer.</text>
</comment>
<evidence type="ECO:0000256" key="4">
    <source>
        <dbReference type="ARBA" id="ARBA00023027"/>
    </source>
</evidence>
<evidence type="ECO:0000313" key="8">
    <source>
        <dbReference type="EMBL" id="PSL38852.1"/>
    </source>
</evidence>
<gene>
    <name evidence="6" type="primary">nnrD</name>
    <name evidence="8" type="ORF">CLV49_2481</name>
</gene>
<dbReference type="EMBL" id="PYAU01000001">
    <property type="protein sequence ID" value="PSL38852.1"/>
    <property type="molecule type" value="Genomic_DNA"/>
</dbReference>